<dbReference type="Proteomes" id="UP000281955">
    <property type="component" value="Unassembled WGS sequence"/>
</dbReference>
<dbReference type="AlphaFoldDB" id="A0A420XT86"/>
<reference evidence="1 2" key="1">
    <citation type="submission" date="2018-10" db="EMBL/GenBank/DDBJ databases">
        <title>Genomic Encyclopedia of Archaeal and Bacterial Type Strains, Phase II (KMG-II): from individual species to whole genera.</title>
        <authorList>
            <person name="Goeker M."/>
        </authorList>
    </citation>
    <scope>NUCLEOTIDE SEQUENCE [LARGE SCALE GENOMIC DNA]</scope>
    <source>
        <strain evidence="1 2">RP-AC37</strain>
    </source>
</reference>
<keyword evidence="2" id="KW-1185">Reference proteome</keyword>
<proteinExistence type="predicted"/>
<accession>A0A420XT86</accession>
<protein>
    <submittedName>
        <fullName evidence="1">Uncharacterized protein</fullName>
    </submittedName>
</protein>
<organism evidence="1 2">
    <name type="scientific">Motilibacter peucedani</name>
    <dbReference type="NCBI Taxonomy" id="598650"/>
    <lineage>
        <taxon>Bacteria</taxon>
        <taxon>Bacillati</taxon>
        <taxon>Actinomycetota</taxon>
        <taxon>Actinomycetes</taxon>
        <taxon>Motilibacterales</taxon>
        <taxon>Motilibacteraceae</taxon>
        <taxon>Motilibacter</taxon>
    </lineage>
</organism>
<comment type="caution">
    <text evidence="1">The sequence shown here is derived from an EMBL/GenBank/DDBJ whole genome shotgun (WGS) entry which is preliminary data.</text>
</comment>
<dbReference type="InParanoid" id="A0A420XT86"/>
<sequence length="47" mass="5098">MALDTGGPYRIHKPSAELVTPVAPTGTRNQCADEDEIFPVTKWTALV</sequence>
<evidence type="ECO:0000313" key="1">
    <source>
        <dbReference type="EMBL" id="RKS80038.1"/>
    </source>
</evidence>
<gene>
    <name evidence="1" type="ORF">CLV35_0457</name>
</gene>
<dbReference type="EMBL" id="RBWV01000009">
    <property type="protein sequence ID" value="RKS80038.1"/>
    <property type="molecule type" value="Genomic_DNA"/>
</dbReference>
<name>A0A420XT86_9ACTN</name>
<evidence type="ECO:0000313" key="2">
    <source>
        <dbReference type="Proteomes" id="UP000281955"/>
    </source>
</evidence>